<keyword evidence="2 6" id="KW-0489">Methyltransferase</keyword>
<dbReference type="GO" id="GO:0008168">
    <property type="term" value="F:methyltransferase activity"/>
    <property type="evidence" value="ECO:0007669"/>
    <property type="project" value="UniProtKB-KW"/>
</dbReference>
<dbReference type="InterPro" id="IPR002052">
    <property type="entry name" value="DNA_methylase_N6_adenine_CS"/>
</dbReference>
<keyword evidence="3 6" id="KW-0808">Transferase</keyword>
<comment type="similarity">
    <text evidence="6">Belongs to the methyltransferase superfamily. tRNA (adenine-N(6)-)-methyltransferase family.</text>
</comment>
<dbReference type="SUPFAM" id="SSF53335">
    <property type="entry name" value="S-adenosyl-L-methionine-dependent methyltransferases"/>
    <property type="match status" value="1"/>
</dbReference>
<dbReference type="InterPro" id="IPR050210">
    <property type="entry name" value="tRNA_Adenine-N(6)_MTase"/>
</dbReference>
<comment type="subcellular location">
    <subcellularLocation>
        <location evidence="6">Cytoplasm</location>
    </subcellularLocation>
</comment>
<gene>
    <name evidence="8" type="ORF">NMU02_08610</name>
</gene>
<protein>
    <recommendedName>
        <fullName evidence="6">tRNA1(Val) (adenine(37)-N6)-methyltransferase</fullName>
        <ecNumber evidence="6">2.1.1.223</ecNumber>
    </recommendedName>
    <alternativeName>
        <fullName evidence="6">tRNA m6A37 methyltransferase</fullName>
    </alternativeName>
</protein>
<dbReference type="Gene3D" id="3.40.50.150">
    <property type="entry name" value="Vaccinia Virus protein VP39"/>
    <property type="match status" value="1"/>
</dbReference>
<dbReference type="InterPro" id="IPR022882">
    <property type="entry name" value="tRNA_adenine-N6_MeTrfase"/>
</dbReference>
<evidence type="ECO:0000256" key="4">
    <source>
        <dbReference type="ARBA" id="ARBA00022691"/>
    </source>
</evidence>
<dbReference type="PROSITE" id="PS01131">
    <property type="entry name" value="RRNA_A_DIMETH"/>
    <property type="match status" value="1"/>
</dbReference>
<feature type="domain" description="Methyltransferase small" evidence="7">
    <location>
        <begin position="27"/>
        <end position="119"/>
    </location>
</feature>
<dbReference type="EMBL" id="JANDHW010000007">
    <property type="protein sequence ID" value="MCP9612150.1"/>
    <property type="molecule type" value="Genomic_DNA"/>
</dbReference>
<evidence type="ECO:0000313" key="8">
    <source>
        <dbReference type="EMBL" id="MCP9612150.1"/>
    </source>
</evidence>
<keyword evidence="1 6" id="KW-0963">Cytoplasm</keyword>
<evidence type="ECO:0000259" key="7">
    <source>
        <dbReference type="Pfam" id="PF05175"/>
    </source>
</evidence>
<dbReference type="Proteomes" id="UP001205603">
    <property type="component" value="Unassembled WGS sequence"/>
</dbReference>
<sequence>MGNPFFKFKRFTINQDRCAMKVSTDSALLGAWCHFPKTGEILDIGCGCGILSLMAAQRSEACITGIEIDREAALQAAENVYMSEWKERIKIICEDFCVFTSYTESKYDCVISNPPYFVNSLLPPTLARKYARHTTTLNYYSLFKGISAILHENGSIFLIFPADILEHVIEIAAGFDYFPLKITSVRGRSDLPVKRMLTEWKRGIGVCHYDEIIIESDPGIYTSEFITLLRDFYLKF</sequence>
<evidence type="ECO:0000256" key="5">
    <source>
        <dbReference type="ARBA" id="ARBA00022694"/>
    </source>
</evidence>
<keyword evidence="5 6" id="KW-0819">tRNA processing</keyword>
<dbReference type="GO" id="GO:0032259">
    <property type="term" value="P:methylation"/>
    <property type="evidence" value="ECO:0007669"/>
    <property type="project" value="UniProtKB-KW"/>
</dbReference>
<accession>A0ABT1MHN6</accession>
<dbReference type="PANTHER" id="PTHR47739:SF1">
    <property type="entry name" value="TRNA1(VAL) (ADENINE(37)-N6)-METHYLTRANSFERASE"/>
    <property type="match status" value="1"/>
</dbReference>
<dbReference type="PROSITE" id="PS00092">
    <property type="entry name" value="N6_MTASE"/>
    <property type="match status" value="1"/>
</dbReference>
<dbReference type="RefSeq" id="WP_255027409.1">
    <property type="nucleotide sequence ID" value="NZ_JANDHW010000007.1"/>
</dbReference>
<evidence type="ECO:0000256" key="3">
    <source>
        <dbReference type="ARBA" id="ARBA00022679"/>
    </source>
</evidence>
<organism evidence="8 9">
    <name type="scientific">Coprobacter tertius</name>
    <dbReference type="NCBI Taxonomy" id="2944915"/>
    <lineage>
        <taxon>Bacteria</taxon>
        <taxon>Pseudomonadati</taxon>
        <taxon>Bacteroidota</taxon>
        <taxon>Bacteroidia</taxon>
        <taxon>Bacteroidales</taxon>
        <taxon>Barnesiellaceae</taxon>
        <taxon>Coprobacter</taxon>
    </lineage>
</organism>
<dbReference type="Pfam" id="PF05175">
    <property type="entry name" value="MTS"/>
    <property type="match status" value="1"/>
</dbReference>
<evidence type="ECO:0000256" key="6">
    <source>
        <dbReference type="HAMAP-Rule" id="MF_01872"/>
    </source>
</evidence>
<proteinExistence type="inferred from homology"/>
<dbReference type="InterPro" id="IPR020596">
    <property type="entry name" value="rRNA_Ade_Mease_Trfase_CS"/>
</dbReference>
<comment type="caution">
    <text evidence="8">The sequence shown here is derived from an EMBL/GenBank/DDBJ whole genome shotgun (WGS) entry which is preliminary data.</text>
</comment>
<dbReference type="HAMAP" id="MF_01872">
    <property type="entry name" value="tRNA_methyltr_YfiC"/>
    <property type="match status" value="1"/>
</dbReference>
<dbReference type="PANTHER" id="PTHR47739">
    <property type="entry name" value="TRNA1(VAL) (ADENINE(37)-N6)-METHYLTRANSFERASE"/>
    <property type="match status" value="1"/>
</dbReference>
<evidence type="ECO:0000256" key="2">
    <source>
        <dbReference type="ARBA" id="ARBA00022603"/>
    </source>
</evidence>
<dbReference type="CDD" id="cd02440">
    <property type="entry name" value="AdoMet_MTases"/>
    <property type="match status" value="1"/>
</dbReference>
<comment type="function">
    <text evidence="6">Specifically methylates the adenine in position 37 of tRNA(1)(Val) (anticodon cmo5UAC).</text>
</comment>
<comment type="catalytic activity">
    <reaction evidence="6">
        <text>adenosine(37) in tRNA1(Val) + S-adenosyl-L-methionine = N(6)-methyladenosine(37) in tRNA1(Val) + S-adenosyl-L-homocysteine + H(+)</text>
        <dbReference type="Rhea" id="RHEA:43160"/>
        <dbReference type="Rhea" id="RHEA-COMP:10369"/>
        <dbReference type="Rhea" id="RHEA-COMP:10370"/>
        <dbReference type="ChEBI" id="CHEBI:15378"/>
        <dbReference type="ChEBI" id="CHEBI:57856"/>
        <dbReference type="ChEBI" id="CHEBI:59789"/>
        <dbReference type="ChEBI" id="CHEBI:74411"/>
        <dbReference type="ChEBI" id="CHEBI:74449"/>
        <dbReference type="EC" id="2.1.1.223"/>
    </reaction>
</comment>
<dbReference type="InterPro" id="IPR007848">
    <property type="entry name" value="Small_mtfrase_dom"/>
</dbReference>
<keyword evidence="9" id="KW-1185">Reference proteome</keyword>
<evidence type="ECO:0000256" key="1">
    <source>
        <dbReference type="ARBA" id="ARBA00022490"/>
    </source>
</evidence>
<name>A0ABT1MHN6_9BACT</name>
<keyword evidence="4 6" id="KW-0949">S-adenosyl-L-methionine</keyword>
<reference evidence="8 9" key="1">
    <citation type="submission" date="2022-07" db="EMBL/GenBank/DDBJ databases">
        <title>Fecal culturing of patients with breast cancer.</title>
        <authorList>
            <person name="Teng N.M.Y."/>
            <person name="Kiu R."/>
            <person name="Evans R."/>
            <person name="Baker D.J."/>
            <person name="Zenner C."/>
            <person name="Robinson S.D."/>
            <person name="Hall L.J."/>
        </authorList>
    </citation>
    <scope>NUCLEOTIDE SEQUENCE [LARGE SCALE GENOMIC DNA]</scope>
    <source>
        <strain evidence="8 9">LH1063</strain>
    </source>
</reference>
<evidence type="ECO:0000313" key="9">
    <source>
        <dbReference type="Proteomes" id="UP001205603"/>
    </source>
</evidence>
<dbReference type="EC" id="2.1.1.223" evidence="6"/>
<dbReference type="InterPro" id="IPR029063">
    <property type="entry name" value="SAM-dependent_MTases_sf"/>
</dbReference>